<evidence type="ECO:0000313" key="2">
    <source>
        <dbReference type="Proteomes" id="UP000688137"/>
    </source>
</evidence>
<dbReference type="AlphaFoldDB" id="A0A8S1QAK6"/>
<proteinExistence type="predicted"/>
<evidence type="ECO:0000313" key="1">
    <source>
        <dbReference type="EMBL" id="CAD8111974.1"/>
    </source>
</evidence>
<name>A0A8S1QAK6_PARPR</name>
<dbReference type="Proteomes" id="UP000688137">
    <property type="component" value="Unassembled WGS sequence"/>
</dbReference>
<sequence>MNKSNDLNQISQSLEESSLLLDQHTSENDVSAIQFSIQEFRIDHRQDKLSLTKIDENYELKSTCMPQYLTVNQRIKNKLDKYFCNQEMDIPKDECLQINYLIKRKLNQCNQQLSDFYYIYVTNEVSEKRQEYFKFKFGPLYSFKLRQIELAFNLINILFQQCYKLIVMKKNRKSLKFNSE</sequence>
<gene>
    <name evidence="1" type="ORF">PPRIM_AZ9-3.1.T1490133</name>
</gene>
<protein>
    <submittedName>
        <fullName evidence="1">Uncharacterized protein</fullName>
    </submittedName>
</protein>
<keyword evidence="2" id="KW-1185">Reference proteome</keyword>
<comment type="caution">
    <text evidence="1">The sequence shown here is derived from an EMBL/GenBank/DDBJ whole genome shotgun (WGS) entry which is preliminary data.</text>
</comment>
<dbReference type="EMBL" id="CAJJDM010000153">
    <property type="protein sequence ID" value="CAD8111974.1"/>
    <property type="molecule type" value="Genomic_DNA"/>
</dbReference>
<accession>A0A8S1QAK6</accession>
<organism evidence="1 2">
    <name type="scientific">Paramecium primaurelia</name>
    <dbReference type="NCBI Taxonomy" id="5886"/>
    <lineage>
        <taxon>Eukaryota</taxon>
        <taxon>Sar</taxon>
        <taxon>Alveolata</taxon>
        <taxon>Ciliophora</taxon>
        <taxon>Intramacronucleata</taxon>
        <taxon>Oligohymenophorea</taxon>
        <taxon>Peniculida</taxon>
        <taxon>Parameciidae</taxon>
        <taxon>Paramecium</taxon>
    </lineage>
</organism>
<reference evidence="1" key="1">
    <citation type="submission" date="2021-01" db="EMBL/GenBank/DDBJ databases">
        <authorList>
            <consortium name="Genoscope - CEA"/>
            <person name="William W."/>
        </authorList>
    </citation>
    <scope>NUCLEOTIDE SEQUENCE</scope>
</reference>